<reference evidence="1 2" key="1">
    <citation type="submission" date="2023-07" db="EMBL/GenBank/DDBJ databases">
        <title>Genomic Encyclopedia of Type Strains, Phase IV (KMG-IV): sequencing the most valuable type-strain genomes for metagenomic binning, comparative biology and taxonomic classification.</title>
        <authorList>
            <person name="Goeker M."/>
        </authorList>
    </citation>
    <scope>NUCLEOTIDE SEQUENCE [LARGE SCALE GENOMIC DNA]</scope>
    <source>
        <strain evidence="1 2">DSM 27848</strain>
    </source>
</reference>
<dbReference type="EMBL" id="JAUSUO010000001">
    <property type="protein sequence ID" value="MDQ0341824.1"/>
    <property type="molecule type" value="Genomic_DNA"/>
</dbReference>
<keyword evidence="2" id="KW-1185">Reference proteome</keyword>
<name>A0ABU0D0B2_9BACI</name>
<gene>
    <name evidence="1" type="ORF">J2S14_000617</name>
</gene>
<evidence type="ECO:0000313" key="1">
    <source>
        <dbReference type="EMBL" id="MDQ0341824.1"/>
    </source>
</evidence>
<protein>
    <submittedName>
        <fullName evidence="1">Uncharacterized protein</fullName>
    </submittedName>
</protein>
<evidence type="ECO:0000313" key="2">
    <source>
        <dbReference type="Proteomes" id="UP001232343"/>
    </source>
</evidence>
<dbReference type="Proteomes" id="UP001232343">
    <property type="component" value="Unassembled WGS sequence"/>
</dbReference>
<proteinExistence type="predicted"/>
<accession>A0ABU0D0B2</accession>
<organism evidence="1 2">
    <name type="scientific">Lederbergia wuyishanensis</name>
    <dbReference type="NCBI Taxonomy" id="1347903"/>
    <lineage>
        <taxon>Bacteria</taxon>
        <taxon>Bacillati</taxon>
        <taxon>Bacillota</taxon>
        <taxon>Bacilli</taxon>
        <taxon>Bacillales</taxon>
        <taxon>Bacillaceae</taxon>
        <taxon>Lederbergia</taxon>
    </lineage>
</organism>
<comment type="caution">
    <text evidence="1">The sequence shown here is derived from an EMBL/GenBank/DDBJ whole genome shotgun (WGS) entry which is preliminary data.</text>
</comment>
<sequence length="43" mass="4778">MSNLMPRRSVLIVGKLLLGSKNEHENLKKTIFLTIGGNVNGFH</sequence>